<dbReference type="PANTHER" id="PTHR35333:SF3">
    <property type="entry name" value="BETA-LACTAMASE-TYPE TRANSPEPTIDASE FOLD CONTAINING PROTEIN"/>
    <property type="match status" value="1"/>
</dbReference>
<dbReference type="Proteomes" id="UP000618733">
    <property type="component" value="Unassembled WGS sequence"/>
</dbReference>
<gene>
    <name evidence="2" type="ORF">JD292_11730</name>
</gene>
<dbReference type="Gene3D" id="3.40.710.10">
    <property type="entry name" value="DD-peptidase/beta-lactamase superfamily"/>
    <property type="match status" value="1"/>
</dbReference>
<dbReference type="AlphaFoldDB" id="A0A934QFI4"/>
<name>A0A934QFI4_9MICO</name>
<dbReference type="SUPFAM" id="SSF56601">
    <property type="entry name" value="beta-lactamase/transpeptidase-like"/>
    <property type="match status" value="1"/>
</dbReference>
<dbReference type="GO" id="GO:0008800">
    <property type="term" value="F:beta-lactamase activity"/>
    <property type="evidence" value="ECO:0007669"/>
    <property type="project" value="InterPro"/>
</dbReference>
<dbReference type="InterPro" id="IPR000871">
    <property type="entry name" value="Beta-lactam_class-A"/>
</dbReference>
<keyword evidence="2" id="KW-0378">Hydrolase</keyword>
<feature type="domain" description="Beta-lactamase class A catalytic" evidence="1">
    <location>
        <begin position="58"/>
        <end position="273"/>
    </location>
</feature>
<dbReference type="GO" id="GO:0046677">
    <property type="term" value="P:response to antibiotic"/>
    <property type="evidence" value="ECO:0007669"/>
    <property type="project" value="InterPro"/>
</dbReference>
<dbReference type="InterPro" id="IPR045155">
    <property type="entry name" value="Beta-lactam_cat"/>
</dbReference>
<evidence type="ECO:0000313" key="2">
    <source>
        <dbReference type="EMBL" id="MBK0422742.1"/>
    </source>
</evidence>
<organism evidence="2 3">
    <name type="scientific">Leucobacter edaphi</name>
    <dbReference type="NCBI Taxonomy" id="2796472"/>
    <lineage>
        <taxon>Bacteria</taxon>
        <taxon>Bacillati</taxon>
        <taxon>Actinomycetota</taxon>
        <taxon>Actinomycetes</taxon>
        <taxon>Micrococcales</taxon>
        <taxon>Microbacteriaceae</taxon>
        <taxon>Leucobacter</taxon>
    </lineage>
</organism>
<keyword evidence="3" id="KW-1185">Reference proteome</keyword>
<sequence length="307" mass="32041">MVAHADGFSDSEFAEAFAALAATLLVGSTGPVDGGEAGDDSPGSAVRCDASSLPRAAIYALAPDGRALAAHRARERFYAASTIKLSIALAVLTAVDRGTIRLNDPLTSRDRFPSRGRDGGEFSLAGAEVDADFPAAGEQVTVRECLSRMIEFSSNEASNVLVGQIGFASIAEKLASLGLKDTQLTRLIGDAAAKEIGFTHETTAADLALLLARIVDGSVLRPSTTRTLLDMLRAQRFPAITQGLKAPADSGSKSGWDDGIRNDVAWFERAGRPPGANILAVGTEGFEPRAAVETIRAIARAVEFIAG</sequence>
<dbReference type="EMBL" id="JAEHOI010000011">
    <property type="protein sequence ID" value="MBK0422742.1"/>
    <property type="molecule type" value="Genomic_DNA"/>
</dbReference>
<accession>A0A934QFI4</accession>
<dbReference type="InterPro" id="IPR012338">
    <property type="entry name" value="Beta-lactam/transpept-like"/>
</dbReference>
<dbReference type="GO" id="GO:0030655">
    <property type="term" value="P:beta-lactam antibiotic catabolic process"/>
    <property type="evidence" value="ECO:0007669"/>
    <property type="project" value="InterPro"/>
</dbReference>
<dbReference type="PANTHER" id="PTHR35333">
    <property type="entry name" value="BETA-LACTAMASE"/>
    <property type="match status" value="1"/>
</dbReference>
<comment type="caution">
    <text evidence="2">The sequence shown here is derived from an EMBL/GenBank/DDBJ whole genome shotgun (WGS) entry which is preliminary data.</text>
</comment>
<protein>
    <submittedName>
        <fullName evidence="2">Serine hydrolase</fullName>
    </submittedName>
</protein>
<proteinExistence type="predicted"/>
<evidence type="ECO:0000259" key="1">
    <source>
        <dbReference type="Pfam" id="PF13354"/>
    </source>
</evidence>
<dbReference type="Pfam" id="PF13354">
    <property type="entry name" value="Beta-lactamase2"/>
    <property type="match status" value="1"/>
</dbReference>
<evidence type="ECO:0000313" key="3">
    <source>
        <dbReference type="Proteomes" id="UP000618733"/>
    </source>
</evidence>
<dbReference type="RefSeq" id="WP_200132930.1">
    <property type="nucleotide sequence ID" value="NZ_JAEHOI010000011.1"/>
</dbReference>
<reference evidence="2" key="1">
    <citation type="submission" date="2020-12" db="EMBL/GenBank/DDBJ databases">
        <title>Leucobacter sp. CAS2, isolated from Chromium sludge.</title>
        <authorList>
            <person name="Xu Z."/>
        </authorList>
    </citation>
    <scope>NUCLEOTIDE SEQUENCE</scope>
    <source>
        <strain evidence="2">CSA2</strain>
    </source>
</reference>